<keyword evidence="1" id="KW-1133">Transmembrane helix</keyword>
<comment type="caution">
    <text evidence="2">The sequence shown here is derived from an EMBL/GenBank/DDBJ whole genome shotgun (WGS) entry which is preliminary data.</text>
</comment>
<keyword evidence="1" id="KW-0472">Membrane</keyword>
<dbReference type="NCBIfam" id="NF041644">
    <property type="entry name" value="CBO0543_fam"/>
    <property type="match status" value="1"/>
</dbReference>
<evidence type="ECO:0000313" key="2">
    <source>
        <dbReference type="EMBL" id="MDQ0229186.1"/>
    </source>
</evidence>
<keyword evidence="3" id="KW-1185">Reference proteome</keyword>
<sequence>MLWLQIEKKKQFYFLHTRYLLSIFLLIKFVPKDKIRHATVPFLFKQVITWLFGLIVVEKKLIEYPYRLIFKDTYKGSFCFEYFLYPVFCVLYNLYYPESKASWIKMIYTFIHTSILASFEVLIVKYTKLIRYRKWNIYMSFISMGLSNFVSHRFYKWFFK</sequence>
<feature type="transmembrane region" description="Helical" evidence="1">
    <location>
        <begin position="102"/>
        <end position="123"/>
    </location>
</feature>
<keyword evidence="1" id="KW-0812">Transmembrane</keyword>
<dbReference type="RefSeq" id="WP_307336445.1">
    <property type="nucleotide sequence ID" value="NZ_JAUSUD010000001.1"/>
</dbReference>
<gene>
    <name evidence="2" type="ORF">J2S19_000436</name>
</gene>
<feature type="transmembrane region" description="Helical" evidence="1">
    <location>
        <begin position="78"/>
        <end position="96"/>
    </location>
</feature>
<dbReference type="Proteomes" id="UP001234495">
    <property type="component" value="Unassembled WGS sequence"/>
</dbReference>
<feature type="transmembrane region" description="Helical" evidence="1">
    <location>
        <begin position="12"/>
        <end position="31"/>
    </location>
</feature>
<dbReference type="InterPro" id="IPR048147">
    <property type="entry name" value="CBO0543-like"/>
</dbReference>
<accession>A0ABT9ZAC1</accession>
<organism evidence="2 3">
    <name type="scientific">Metabacillus malikii</name>
    <dbReference type="NCBI Taxonomy" id="1504265"/>
    <lineage>
        <taxon>Bacteria</taxon>
        <taxon>Bacillati</taxon>
        <taxon>Bacillota</taxon>
        <taxon>Bacilli</taxon>
        <taxon>Bacillales</taxon>
        <taxon>Bacillaceae</taxon>
        <taxon>Metabacillus</taxon>
    </lineage>
</organism>
<evidence type="ECO:0000256" key="1">
    <source>
        <dbReference type="SAM" id="Phobius"/>
    </source>
</evidence>
<evidence type="ECO:0000313" key="3">
    <source>
        <dbReference type="Proteomes" id="UP001234495"/>
    </source>
</evidence>
<feature type="transmembrane region" description="Helical" evidence="1">
    <location>
        <begin position="37"/>
        <end position="57"/>
    </location>
</feature>
<proteinExistence type="predicted"/>
<protein>
    <submittedName>
        <fullName evidence="2">Uncharacterized protein</fullName>
    </submittedName>
</protein>
<dbReference type="EMBL" id="JAUSUD010000001">
    <property type="protein sequence ID" value="MDQ0229186.1"/>
    <property type="molecule type" value="Genomic_DNA"/>
</dbReference>
<name>A0ABT9ZAC1_9BACI</name>
<reference evidence="2 3" key="1">
    <citation type="submission" date="2023-07" db="EMBL/GenBank/DDBJ databases">
        <title>Genomic Encyclopedia of Type Strains, Phase IV (KMG-IV): sequencing the most valuable type-strain genomes for metagenomic binning, comparative biology and taxonomic classification.</title>
        <authorList>
            <person name="Goeker M."/>
        </authorList>
    </citation>
    <scope>NUCLEOTIDE SEQUENCE [LARGE SCALE GENOMIC DNA]</scope>
    <source>
        <strain evidence="2 3">DSM 29005</strain>
    </source>
</reference>